<feature type="region of interest" description="Disordered" evidence="1">
    <location>
        <begin position="497"/>
        <end position="518"/>
    </location>
</feature>
<keyword evidence="5" id="KW-1185">Reference proteome</keyword>
<dbReference type="GO" id="GO:0005886">
    <property type="term" value="C:plasma membrane"/>
    <property type="evidence" value="ECO:0007669"/>
    <property type="project" value="InterPro"/>
</dbReference>
<comment type="caution">
    <text evidence="4">The sequence shown here is derived from an EMBL/GenBank/DDBJ whole genome shotgun (WGS) entry which is preliminary data.</text>
</comment>
<dbReference type="PRINTS" id="PR00727">
    <property type="entry name" value="LEADERPTASE"/>
</dbReference>
<protein>
    <recommendedName>
        <fullName evidence="3">Peptidase S26 domain-containing protein</fullName>
    </recommendedName>
</protein>
<dbReference type="CDD" id="cd06530">
    <property type="entry name" value="S26_SPase_I"/>
    <property type="match status" value="1"/>
</dbReference>
<dbReference type="InterPro" id="IPR036286">
    <property type="entry name" value="LexA/Signal_pep-like_sf"/>
</dbReference>
<dbReference type="EMBL" id="LNZH02000081">
    <property type="protein sequence ID" value="OCB91548.1"/>
    <property type="molecule type" value="Genomic_DNA"/>
</dbReference>
<gene>
    <name evidence="4" type="ORF">A7U60_g1174</name>
</gene>
<keyword evidence="2" id="KW-1133">Transmembrane helix</keyword>
<evidence type="ECO:0000259" key="3">
    <source>
        <dbReference type="Pfam" id="PF10502"/>
    </source>
</evidence>
<dbReference type="Pfam" id="PF16944">
    <property type="entry name" value="KCH"/>
    <property type="match status" value="1"/>
</dbReference>
<dbReference type="Pfam" id="PF10502">
    <property type="entry name" value="Peptidase_S26"/>
    <property type="match status" value="1"/>
</dbReference>
<sequence>MLSSDTWSNHIFDSCQEDDDNGCVFIPFTVGKWLFVGCIIFSFLLLAYEARKARKIILSRDISYAFTNVMANNYYSLRSYDHFCFFSRINDSTKTIDDFAFFVFFTFKSWKRLLLADGPRQTINALTLYSFYLSQKDQPGSVWDLSRYTNGSIITGALIFSTATTVLIFAGSALLLIAAGVCYVPLLCHIRGNLKEYCCHKVDKRISEIVRRKKKERLAQTAKLARKEAAGDFSHLKKSKKGDLASNALPQPTLPNIKLDDEDLDDGTSVRTRVPGGTDYYYSDYKYAYATDYPPPMPAYTQQYAGYPPSVQSTDDPSYYYGDSKRESQTNLTGAAAPVAGQANNNSPAHMANPYGTDNNGDYAYGGQNAGYGHDGYGHDGYGHDGYAGYGQDVPGAYAVSGDPNEYGQYGQAYSNYGRGHEQDISQARSYTYDSQAQSHITNAPTRTYGQAYSNYGRGHEQDISQARSYTYDSQAQSHITNAPTRTASRAQNHQYDNSAYQQSRQGGSSGYDAYGHNGGSGNAIQNISSSMEDVDMGSNRGDVYPALLHNQASLRKKYADIVLFDRLSVHVASDVKRGDVVSLRSPINPKEYLVKRVVALEGDVVQTLPPYPVQEVKVPEGYVWVEGDEPFWTLDSNSWGPVPRALIDAKLTFILWPFDRFGRLKATATKVRDTRTPRTSSAGATPAWKRQLAEMEQEKWRNSRART</sequence>
<dbReference type="GO" id="GO:0006465">
    <property type="term" value="P:signal peptide processing"/>
    <property type="evidence" value="ECO:0007669"/>
    <property type="project" value="InterPro"/>
</dbReference>
<feature type="transmembrane region" description="Helical" evidence="2">
    <location>
        <begin position="157"/>
        <end position="186"/>
    </location>
</feature>
<dbReference type="GO" id="GO:0004252">
    <property type="term" value="F:serine-type endopeptidase activity"/>
    <property type="evidence" value="ECO:0007669"/>
    <property type="project" value="InterPro"/>
</dbReference>
<dbReference type="InterPro" id="IPR031606">
    <property type="entry name" value="Kch1/2"/>
</dbReference>
<dbReference type="PANTHER" id="PTHR36424">
    <property type="entry name" value="PHEROMONE-REGULATED MEMBRANE PROTEIN 6"/>
    <property type="match status" value="1"/>
</dbReference>
<feature type="region of interest" description="Disordered" evidence="1">
    <location>
        <begin position="673"/>
        <end position="708"/>
    </location>
</feature>
<evidence type="ECO:0000313" key="4">
    <source>
        <dbReference type="EMBL" id="OCB91548.1"/>
    </source>
</evidence>
<reference evidence="4" key="1">
    <citation type="submission" date="2016-06" db="EMBL/GenBank/DDBJ databases">
        <title>Draft Genome sequence of the fungus Inonotus baumii.</title>
        <authorList>
            <person name="Zhu H."/>
            <person name="Lin W."/>
        </authorList>
    </citation>
    <scope>NUCLEOTIDE SEQUENCE</scope>
    <source>
        <strain evidence="4">821</strain>
    </source>
</reference>
<proteinExistence type="predicted"/>
<dbReference type="InterPro" id="IPR019533">
    <property type="entry name" value="Peptidase_S26"/>
</dbReference>
<dbReference type="PANTHER" id="PTHR36424:SF1">
    <property type="entry name" value="LOW AFFINITY K(+) TRANSPORTER 1-RELATED"/>
    <property type="match status" value="1"/>
</dbReference>
<dbReference type="InterPro" id="IPR000223">
    <property type="entry name" value="Pept_S26A_signal_pept_1"/>
</dbReference>
<feature type="region of interest" description="Disordered" evidence="1">
    <location>
        <begin position="233"/>
        <end position="271"/>
    </location>
</feature>
<dbReference type="Proteomes" id="UP000757232">
    <property type="component" value="Unassembled WGS sequence"/>
</dbReference>
<evidence type="ECO:0000256" key="2">
    <source>
        <dbReference type="SAM" id="Phobius"/>
    </source>
</evidence>
<evidence type="ECO:0000313" key="5">
    <source>
        <dbReference type="Proteomes" id="UP000757232"/>
    </source>
</evidence>
<dbReference type="GO" id="GO:0015079">
    <property type="term" value="F:potassium ion transmembrane transporter activity"/>
    <property type="evidence" value="ECO:0007669"/>
    <property type="project" value="InterPro"/>
</dbReference>
<feature type="compositionally biased region" description="Basic and acidic residues" evidence="1">
    <location>
        <begin position="692"/>
        <end position="702"/>
    </location>
</feature>
<dbReference type="Gene3D" id="2.10.109.10">
    <property type="entry name" value="Umud Fragment, subunit A"/>
    <property type="match status" value="1"/>
</dbReference>
<feature type="compositionally biased region" description="Polar residues" evidence="1">
    <location>
        <begin position="497"/>
        <end position="507"/>
    </location>
</feature>
<keyword evidence="2" id="KW-0472">Membrane</keyword>
<organism evidence="4 5">
    <name type="scientific">Sanghuangporus baumii</name>
    <name type="common">Phellinus baumii</name>
    <dbReference type="NCBI Taxonomy" id="108892"/>
    <lineage>
        <taxon>Eukaryota</taxon>
        <taxon>Fungi</taxon>
        <taxon>Dikarya</taxon>
        <taxon>Basidiomycota</taxon>
        <taxon>Agaricomycotina</taxon>
        <taxon>Agaricomycetes</taxon>
        <taxon>Hymenochaetales</taxon>
        <taxon>Hymenochaetaceae</taxon>
        <taxon>Sanghuangporus</taxon>
    </lineage>
</organism>
<feature type="domain" description="Peptidase S26" evidence="3">
    <location>
        <begin position="566"/>
        <end position="607"/>
    </location>
</feature>
<feature type="transmembrane region" description="Helical" evidence="2">
    <location>
        <begin position="33"/>
        <end position="50"/>
    </location>
</feature>
<evidence type="ECO:0000256" key="1">
    <source>
        <dbReference type="SAM" id="MobiDB-lite"/>
    </source>
</evidence>
<name>A0A9Q5NBF8_SANBA</name>
<dbReference type="SUPFAM" id="SSF51306">
    <property type="entry name" value="LexA/Signal peptidase"/>
    <property type="match status" value="1"/>
</dbReference>
<dbReference type="AlphaFoldDB" id="A0A9Q5NBF8"/>
<dbReference type="OrthoDB" id="2128042at2759"/>
<keyword evidence="2" id="KW-0812">Transmembrane</keyword>
<accession>A0A9Q5NBF8</accession>